<evidence type="ECO:0000256" key="7">
    <source>
        <dbReference type="SAM" id="MobiDB-lite"/>
    </source>
</evidence>
<evidence type="ECO:0000256" key="3">
    <source>
        <dbReference type="ARBA" id="ARBA00022723"/>
    </source>
</evidence>
<evidence type="ECO:0000313" key="9">
    <source>
        <dbReference type="Proteomes" id="UP001204953"/>
    </source>
</evidence>
<dbReference type="EMBL" id="JAMZMM010000682">
    <property type="protein sequence ID" value="MCP2732603.1"/>
    <property type="molecule type" value="Genomic_DNA"/>
</dbReference>
<feature type="binding site" evidence="6">
    <location>
        <position position="75"/>
    </location>
    <ligand>
        <name>Mg(2+)</name>
        <dbReference type="ChEBI" id="CHEBI:18420"/>
        <label>1</label>
        <note>catalytic</note>
    </ligand>
</feature>
<dbReference type="AlphaFoldDB" id="A0AAE3GZD4"/>
<gene>
    <name evidence="8" type="ORF">NJ959_29670</name>
</gene>
<evidence type="ECO:0000256" key="1">
    <source>
        <dbReference type="ARBA" id="ARBA00001033"/>
    </source>
</evidence>
<feature type="binding site" evidence="6">
    <location>
        <position position="227"/>
    </location>
    <ligand>
        <name>Mg(2+)</name>
        <dbReference type="ChEBI" id="CHEBI:18420"/>
        <label>1</label>
        <note>catalytic</note>
    </ligand>
</feature>
<dbReference type="InterPro" id="IPR020550">
    <property type="entry name" value="Inositol_monophosphatase_CS"/>
</dbReference>
<comment type="cofactor">
    <cofactor evidence="6">
        <name>Mg(2+)</name>
        <dbReference type="ChEBI" id="CHEBI:18420"/>
    </cofactor>
</comment>
<comment type="caution">
    <text evidence="8">The sequence shown here is derived from an EMBL/GenBank/DDBJ whole genome shotgun (WGS) entry which is preliminary data.</text>
</comment>
<dbReference type="InterPro" id="IPR000760">
    <property type="entry name" value="Inositol_monophosphatase-like"/>
</dbReference>
<dbReference type="InterPro" id="IPR020583">
    <property type="entry name" value="Inositol_monoP_metal-BS"/>
</dbReference>
<dbReference type="Pfam" id="PF00459">
    <property type="entry name" value="Inositol_P"/>
    <property type="match status" value="1"/>
</dbReference>
<evidence type="ECO:0000256" key="5">
    <source>
        <dbReference type="ARBA" id="ARBA00022842"/>
    </source>
</evidence>
<name>A0AAE3GZD4_9CYAN</name>
<dbReference type="CDD" id="cd01641">
    <property type="entry name" value="Bacterial_IMPase_like_1"/>
    <property type="match status" value="1"/>
</dbReference>
<dbReference type="Gene3D" id="3.40.190.80">
    <property type="match status" value="1"/>
</dbReference>
<dbReference type="EC" id="3.1.3.25" evidence="2"/>
<proteinExistence type="predicted"/>
<keyword evidence="9" id="KW-1185">Reference proteome</keyword>
<dbReference type="PANTHER" id="PTHR20854:SF4">
    <property type="entry name" value="INOSITOL-1-MONOPHOSPHATASE-RELATED"/>
    <property type="match status" value="1"/>
</dbReference>
<dbReference type="GO" id="GO:0046872">
    <property type="term" value="F:metal ion binding"/>
    <property type="evidence" value="ECO:0007669"/>
    <property type="project" value="UniProtKB-KW"/>
</dbReference>
<dbReference type="RefSeq" id="WP_254015308.1">
    <property type="nucleotide sequence ID" value="NZ_JAMZMM010000682.1"/>
</dbReference>
<dbReference type="GO" id="GO:0046854">
    <property type="term" value="P:phosphatidylinositol phosphate biosynthetic process"/>
    <property type="evidence" value="ECO:0007669"/>
    <property type="project" value="InterPro"/>
</dbReference>
<feature type="binding site" evidence="6">
    <location>
        <position position="91"/>
    </location>
    <ligand>
        <name>Mg(2+)</name>
        <dbReference type="ChEBI" id="CHEBI:18420"/>
        <label>1</label>
        <note>catalytic</note>
    </ligand>
</feature>
<keyword evidence="4" id="KW-0378">Hydrolase</keyword>
<dbReference type="SUPFAM" id="SSF56655">
    <property type="entry name" value="Carbohydrate phosphatase"/>
    <property type="match status" value="1"/>
</dbReference>
<evidence type="ECO:0000313" key="8">
    <source>
        <dbReference type="EMBL" id="MCP2732603.1"/>
    </source>
</evidence>
<evidence type="ECO:0000256" key="2">
    <source>
        <dbReference type="ARBA" id="ARBA00013106"/>
    </source>
</evidence>
<dbReference type="GO" id="GO:0007165">
    <property type="term" value="P:signal transduction"/>
    <property type="evidence" value="ECO:0007669"/>
    <property type="project" value="TreeGrafter"/>
</dbReference>
<keyword evidence="3 6" id="KW-0479">Metal-binding</keyword>
<feature type="binding site" evidence="6">
    <location>
        <position position="93"/>
    </location>
    <ligand>
        <name>Mg(2+)</name>
        <dbReference type="ChEBI" id="CHEBI:18420"/>
        <label>2</label>
    </ligand>
</feature>
<protein>
    <recommendedName>
        <fullName evidence="2">inositol-phosphate phosphatase</fullName>
        <ecNumber evidence="2">3.1.3.25</ecNumber>
    </recommendedName>
</protein>
<feature type="binding site" evidence="6">
    <location>
        <position position="94"/>
    </location>
    <ligand>
        <name>Mg(2+)</name>
        <dbReference type="ChEBI" id="CHEBI:18420"/>
        <label>1</label>
        <note>catalytic</note>
    </ligand>
</feature>
<dbReference type="GO" id="GO:0008934">
    <property type="term" value="F:inositol monophosphate 1-phosphatase activity"/>
    <property type="evidence" value="ECO:0007669"/>
    <property type="project" value="TreeGrafter"/>
</dbReference>
<accession>A0AAE3GZD4</accession>
<dbReference type="PROSITE" id="PS00630">
    <property type="entry name" value="IMP_2"/>
    <property type="match status" value="1"/>
</dbReference>
<dbReference type="PRINTS" id="PR00377">
    <property type="entry name" value="IMPHPHTASES"/>
</dbReference>
<sequence>MIAARRIALEAARLTLRWFPGPTLGANRDTSPHLETLTQETKGDGSPVTIADRSAETLVRERLAEAFPRDGVLGEEFGERAGTSEYRWVVDPIDGTVSFVHGVPLYGTILGLEKDGSPIGGVIVMPALNELVWGAIGLGSWHELELDEVGQARTSTPAKVSNTSRLSDATLVTTSLDYFEKARAIELYPRLQKSCAVTRGWSDCYGLVLVATGRADASVEPLMKPWDICGAVAIIEEAGGRCTDFAGHRRVTSGNAVVSNGALHDQLLAVVRYPAHT</sequence>
<dbReference type="Proteomes" id="UP001204953">
    <property type="component" value="Unassembled WGS sequence"/>
</dbReference>
<organism evidence="8 9">
    <name type="scientific">Limnofasciculus baicalensis BBK-W-15</name>
    <dbReference type="NCBI Taxonomy" id="2699891"/>
    <lineage>
        <taxon>Bacteria</taxon>
        <taxon>Bacillati</taxon>
        <taxon>Cyanobacteriota</taxon>
        <taxon>Cyanophyceae</taxon>
        <taxon>Coleofasciculales</taxon>
        <taxon>Coleofasciculaceae</taxon>
        <taxon>Limnofasciculus</taxon>
        <taxon>Limnofasciculus baicalensis</taxon>
    </lineage>
</organism>
<dbReference type="Gene3D" id="3.30.540.10">
    <property type="entry name" value="Fructose-1,6-Bisphosphatase, subunit A, domain 1"/>
    <property type="match status" value="1"/>
</dbReference>
<evidence type="ECO:0000256" key="6">
    <source>
        <dbReference type="PIRSR" id="PIRSR600760-2"/>
    </source>
</evidence>
<comment type="catalytic activity">
    <reaction evidence="1">
        <text>a myo-inositol phosphate + H2O = myo-inositol + phosphate</text>
        <dbReference type="Rhea" id="RHEA:24056"/>
        <dbReference type="ChEBI" id="CHEBI:15377"/>
        <dbReference type="ChEBI" id="CHEBI:17268"/>
        <dbReference type="ChEBI" id="CHEBI:43474"/>
        <dbReference type="ChEBI" id="CHEBI:84139"/>
        <dbReference type="EC" id="3.1.3.25"/>
    </reaction>
</comment>
<dbReference type="GO" id="GO:0006020">
    <property type="term" value="P:inositol metabolic process"/>
    <property type="evidence" value="ECO:0007669"/>
    <property type="project" value="TreeGrafter"/>
</dbReference>
<keyword evidence="5 6" id="KW-0460">Magnesium</keyword>
<reference evidence="8" key="1">
    <citation type="submission" date="2022-06" db="EMBL/GenBank/DDBJ databases">
        <title>New cyanobacteria of genus Symplocastrum in benthos of Lake Baikal.</title>
        <authorList>
            <person name="Sorokovikova E."/>
            <person name="Tikhonova I."/>
            <person name="Krasnopeev A."/>
            <person name="Evseev P."/>
            <person name="Gladkikh A."/>
            <person name="Belykh O."/>
        </authorList>
    </citation>
    <scope>NUCLEOTIDE SEQUENCE</scope>
    <source>
        <strain evidence="8">BBK-W-15</strain>
    </source>
</reference>
<evidence type="ECO:0000256" key="4">
    <source>
        <dbReference type="ARBA" id="ARBA00022801"/>
    </source>
</evidence>
<dbReference type="PANTHER" id="PTHR20854">
    <property type="entry name" value="INOSITOL MONOPHOSPHATASE"/>
    <property type="match status" value="1"/>
</dbReference>
<dbReference type="PROSITE" id="PS00629">
    <property type="entry name" value="IMP_1"/>
    <property type="match status" value="1"/>
</dbReference>
<feature type="region of interest" description="Disordered" evidence="7">
    <location>
        <begin position="25"/>
        <end position="46"/>
    </location>
</feature>